<gene>
    <name evidence="1" type="ORF">CPB83DRAFT_28674</name>
</gene>
<dbReference type="EMBL" id="MU157824">
    <property type="protein sequence ID" value="KAF9535693.1"/>
    <property type="molecule type" value="Genomic_DNA"/>
</dbReference>
<evidence type="ECO:0000313" key="1">
    <source>
        <dbReference type="EMBL" id="KAF9535693.1"/>
    </source>
</evidence>
<dbReference type="Proteomes" id="UP000807306">
    <property type="component" value="Unassembled WGS sequence"/>
</dbReference>
<evidence type="ECO:0000313" key="2">
    <source>
        <dbReference type="Proteomes" id="UP000807306"/>
    </source>
</evidence>
<reference evidence="1" key="1">
    <citation type="submission" date="2020-11" db="EMBL/GenBank/DDBJ databases">
        <authorList>
            <consortium name="DOE Joint Genome Institute"/>
            <person name="Ahrendt S."/>
            <person name="Riley R."/>
            <person name="Andreopoulos W."/>
            <person name="Labutti K."/>
            <person name="Pangilinan J."/>
            <person name="Ruiz-Duenas F.J."/>
            <person name="Barrasa J.M."/>
            <person name="Sanchez-Garcia M."/>
            <person name="Camarero S."/>
            <person name="Miyauchi S."/>
            <person name="Serrano A."/>
            <person name="Linde D."/>
            <person name="Babiker R."/>
            <person name="Drula E."/>
            <person name="Ayuso-Fernandez I."/>
            <person name="Pacheco R."/>
            <person name="Padilla G."/>
            <person name="Ferreira P."/>
            <person name="Barriuso J."/>
            <person name="Kellner H."/>
            <person name="Castanera R."/>
            <person name="Alfaro M."/>
            <person name="Ramirez L."/>
            <person name="Pisabarro A.G."/>
            <person name="Kuo A."/>
            <person name="Tritt A."/>
            <person name="Lipzen A."/>
            <person name="He G."/>
            <person name="Yan M."/>
            <person name="Ng V."/>
            <person name="Cullen D."/>
            <person name="Martin F."/>
            <person name="Rosso M.-N."/>
            <person name="Henrissat B."/>
            <person name="Hibbett D."/>
            <person name="Martinez A.T."/>
            <person name="Grigoriev I.V."/>
        </authorList>
    </citation>
    <scope>NUCLEOTIDE SEQUENCE</scope>
    <source>
        <strain evidence="1">CBS 506.95</strain>
    </source>
</reference>
<accession>A0A9P6EVI3</accession>
<dbReference type="AlphaFoldDB" id="A0A9P6EVI3"/>
<organism evidence="1 2">
    <name type="scientific">Crepidotus variabilis</name>
    <dbReference type="NCBI Taxonomy" id="179855"/>
    <lineage>
        <taxon>Eukaryota</taxon>
        <taxon>Fungi</taxon>
        <taxon>Dikarya</taxon>
        <taxon>Basidiomycota</taxon>
        <taxon>Agaricomycotina</taxon>
        <taxon>Agaricomycetes</taxon>
        <taxon>Agaricomycetidae</taxon>
        <taxon>Agaricales</taxon>
        <taxon>Agaricineae</taxon>
        <taxon>Crepidotaceae</taxon>
        <taxon>Crepidotus</taxon>
    </lineage>
</organism>
<sequence>MIPCKHAPQSPPRGCSGLLEPWEVAVGEKEKSVEPRPQGSGKLDGHCSNSELNPRSCWSLGFLNLPMLMRNLIAIAPKGACLTSSKRYSFLVYYSLPALLYHTSWQEKNSQCTWREDLGIMTSRRFTVHRSRQRSEALCSTKISNSSIGIKKSIQSDLDSSSV</sequence>
<name>A0A9P6EVI3_9AGAR</name>
<comment type="caution">
    <text evidence="1">The sequence shown here is derived from an EMBL/GenBank/DDBJ whole genome shotgun (WGS) entry which is preliminary data.</text>
</comment>
<protein>
    <submittedName>
        <fullName evidence="1">Uncharacterized protein</fullName>
    </submittedName>
</protein>
<proteinExistence type="predicted"/>
<keyword evidence="2" id="KW-1185">Reference proteome</keyword>